<reference evidence="1 2" key="1">
    <citation type="submission" date="2020-08" db="EMBL/GenBank/DDBJ databases">
        <title>Sequencing the genomes of 1000 actinobacteria strains.</title>
        <authorList>
            <person name="Klenk H.-P."/>
        </authorList>
    </citation>
    <scope>NUCLEOTIDE SEQUENCE [LARGE SCALE GENOMIC DNA]</scope>
    <source>
        <strain evidence="1 2">DSM 43768</strain>
    </source>
</reference>
<dbReference type="EMBL" id="JACHMI010000001">
    <property type="protein sequence ID" value="MBB6555467.1"/>
    <property type="molecule type" value="Genomic_DNA"/>
</dbReference>
<name>A0A7X0U4Y8_9ACTN</name>
<dbReference type="RefSeq" id="WP_185110052.1">
    <property type="nucleotide sequence ID" value="NZ_BAAAXY010000006.1"/>
</dbReference>
<dbReference type="AlphaFoldDB" id="A0A7X0U4Y8"/>
<sequence>MTAFGNVFAMSPTLEHEYLIELVRNRPSLVTALLARVDVEVPAFDEALVGNCDFTDLPKEFRADSVVVLRRGGKPVASVILEVQRKYDPHKQWSWPVYMATLRAREKCPVMLLVFCQTEETAVTCASPIHMGHPGWVLRPSVAALRDVPRITDMEQARANPELAALSTIAHVSLGGDEALEVLRAWVEAEKQPLEGQRSYAALVYIMLCGPDAVQMFKELEVAVGIPDAMRNPIIREAVEYGEAKGEARGEAKAVLRILRRRDIPISHEAQERVLTCTDQATLETWIDRAITVKAADELFG</sequence>
<protein>
    <recommendedName>
        <fullName evidence="3">Rpn family recombination-promoting nuclease/putative transposase</fullName>
    </recommendedName>
</protein>
<evidence type="ECO:0008006" key="3">
    <source>
        <dbReference type="Google" id="ProtNLM"/>
    </source>
</evidence>
<dbReference type="Proteomes" id="UP000565579">
    <property type="component" value="Unassembled WGS sequence"/>
</dbReference>
<gene>
    <name evidence="1" type="ORF">HD593_010262</name>
</gene>
<dbReference type="PANTHER" id="PTHR34613:SF1">
    <property type="entry name" value="SLL6017 PROTEIN"/>
    <property type="match status" value="1"/>
</dbReference>
<accession>A0A7X0U4Y8</accession>
<comment type="caution">
    <text evidence="1">The sequence shown here is derived from an EMBL/GenBank/DDBJ whole genome shotgun (WGS) entry which is preliminary data.</text>
</comment>
<evidence type="ECO:0000313" key="1">
    <source>
        <dbReference type="EMBL" id="MBB6555467.1"/>
    </source>
</evidence>
<dbReference type="PANTHER" id="PTHR34613">
    <property type="entry name" value="SLL0800 PROTEIN"/>
    <property type="match status" value="1"/>
</dbReference>
<evidence type="ECO:0000313" key="2">
    <source>
        <dbReference type="Proteomes" id="UP000565579"/>
    </source>
</evidence>
<keyword evidence="2" id="KW-1185">Reference proteome</keyword>
<proteinExistence type="predicted"/>
<organism evidence="1 2">
    <name type="scientific">Nonomuraea rubra</name>
    <dbReference type="NCBI Taxonomy" id="46180"/>
    <lineage>
        <taxon>Bacteria</taxon>
        <taxon>Bacillati</taxon>
        <taxon>Actinomycetota</taxon>
        <taxon>Actinomycetes</taxon>
        <taxon>Streptosporangiales</taxon>
        <taxon>Streptosporangiaceae</taxon>
        <taxon>Nonomuraea</taxon>
    </lineage>
</organism>